<keyword evidence="12" id="KW-1185">Reference proteome</keyword>
<dbReference type="Proteomes" id="UP000518605">
    <property type="component" value="Unassembled WGS sequence"/>
</dbReference>
<dbReference type="SUPFAM" id="SSF51182">
    <property type="entry name" value="RmlC-like cupins"/>
    <property type="match status" value="1"/>
</dbReference>
<dbReference type="PRINTS" id="PR00032">
    <property type="entry name" value="HTHARAC"/>
</dbReference>
<dbReference type="GO" id="GO:0003700">
    <property type="term" value="F:DNA-binding transcription factor activity"/>
    <property type="evidence" value="ECO:0007669"/>
    <property type="project" value="InterPro"/>
</dbReference>
<comment type="caution">
    <text evidence="11">The sequence shown here is derived from an EMBL/GenBank/DDBJ whole genome shotgun (WGS) entry which is preliminary data.</text>
</comment>
<comment type="subcellular location">
    <subcellularLocation>
        <location evidence="1">Cell envelope</location>
    </subcellularLocation>
</comment>
<dbReference type="GO" id="GO:0030288">
    <property type="term" value="C:outer membrane-bounded periplasmic space"/>
    <property type="evidence" value="ECO:0007669"/>
    <property type="project" value="TreeGrafter"/>
</dbReference>
<dbReference type="AlphaFoldDB" id="A0A7W5GDU9"/>
<dbReference type="Pfam" id="PF12833">
    <property type="entry name" value="HTH_18"/>
    <property type="match status" value="1"/>
</dbReference>
<sequence>MKATVDVQEHILVWNDAALKIMDVRHMRIQAGERVLPYLFPASAFLYVTHGSATIIMDGNEHAAKRFYMLHGGKGTSLDIILTGESFHYYLIFYKASLPLFGEQHPLRHTDRQLPFCLQYGFIPLHPAILYELAERMLGEWLEQGRLGRLHVKTLFYQFVYELLRQMDQQQVSIVKPNLAAQLIRFMQEHYAEPLTRESLAHTFHYSVPYLSKHFRRETGASIIDYLIRIRMDKAGALLQQTDLTLQEIATSVGYADVSYFIRMFKKHTGVTPKQFKDESVPAARGSYRPIIRLGSSIVPRRLRRYIDIRNDNHYQYGEKGDLLMYRSKLPAGITILLCLTLLLSACSGPANTNAGTGTGTTQSPTVGAENSAGNSSNAAIGNKTGSSEMVTYSAVNGEVQIPKNPQRIVMVAGAFTGHLLALGLKPVGTGDESFNGYTEGKLDDVVNIGNDVPYEKIMELQPDLIVVWNDPETIEKLSKIAPTVAVEYGIPLREQLMDFGKMTGREDQAKAWIAEWDAKIAEYKPIVEQAVGDRTVSIFDSGSAKEFYAYGSFGRGGDIIYGEFGLKAPPIIQKEAIDSGQGWAKLSLELLPEYAGDYIFISGWTGVENAAPVFEGSIWDSLPAVKNNHVYRENSRGFVLSDPISLEAQLAFVVDSLTKTE</sequence>
<reference evidence="11 12" key="1">
    <citation type="submission" date="2020-08" db="EMBL/GenBank/DDBJ databases">
        <title>Genomic Encyclopedia of Type Strains, Phase III (KMG-III): the genomes of soil and plant-associated and newly described type strains.</title>
        <authorList>
            <person name="Whitman W."/>
        </authorList>
    </citation>
    <scope>NUCLEOTIDE SEQUENCE [LARGE SCALE GENOMIC DNA]</scope>
    <source>
        <strain evidence="11 12">CECT 8234</strain>
    </source>
</reference>
<feature type="domain" description="HTH araC/xylS-type" evidence="9">
    <location>
        <begin position="181"/>
        <end position="279"/>
    </location>
</feature>
<dbReference type="RefSeq" id="WP_183570185.1">
    <property type="nucleotide sequence ID" value="NZ_CBCSLB010000024.1"/>
</dbReference>
<dbReference type="GO" id="GO:0043565">
    <property type="term" value="F:sequence-specific DNA binding"/>
    <property type="evidence" value="ECO:0007669"/>
    <property type="project" value="InterPro"/>
</dbReference>
<evidence type="ECO:0000259" key="9">
    <source>
        <dbReference type="PROSITE" id="PS01124"/>
    </source>
</evidence>
<keyword evidence="7" id="KW-0804">Transcription</keyword>
<comment type="similarity">
    <text evidence="2">Belongs to the bacterial solute-binding protein 8 family.</text>
</comment>
<evidence type="ECO:0000256" key="5">
    <source>
        <dbReference type="ARBA" id="ARBA00023015"/>
    </source>
</evidence>
<keyword evidence="6" id="KW-0238">DNA-binding</keyword>
<dbReference type="InterPro" id="IPR018060">
    <property type="entry name" value="HTH_AraC"/>
</dbReference>
<dbReference type="SMART" id="SM00342">
    <property type="entry name" value="HTH_ARAC"/>
    <property type="match status" value="1"/>
</dbReference>
<evidence type="ECO:0000313" key="11">
    <source>
        <dbReference type="EMBL" id="MBB3155472.1"/>
    </source>
</evidence>
<evidence type="ECO:0000256" key="6">
    <source>
        <dbReference type="ARBA" id="ARBA00023125"/>
    </source>
</evidence>
<dbReference type="InterPro" id="IPR002491">
    <property type="entry name" value="ABC_transptr_periplasmic_BD"/>
</dbReference>
<evidence type="ECO:0000256" key="8">
    <source>
        <dbReference type="SAM" id="MobiDB-lite"/>
    </source>
</evidence>
<keyword evidence="5" id="KW-0805">Transcription regulation</keyword>
<keyword evidence="4" id="KW-0732">Signal</keyword>
<dbReference type="EMBL" id="JACHXW010000025">
    <property type="protein sequence ID" value="MBB3155472.1"/>
    <property type="molecule type" value="Genomic_DNA"/>
</dbReference>
<feature type="domain" description="Fe/B12 periplasmic-binding" evidence="10">
    <location>
        <begin position="408"/>
        <end position="662"/>
    </location>
</feature>
<dbReference type="InterPro" id="IPR009057">
    <property type="entry name" value="Homeodomain-like_sf"/>
</dbReference>
<proteinExistence type="inferred from homology"/>
<keyword evidence="3" id="KW-0813">Transport</keyword>
<evidence type="ECO:0000259" key="10">
    <source>
        <dbReference type="PROSITE" id="PS50983"/>
    </source>
</evidence>
<evidence type="ECO:0000256" key="2">
    <source>
        <dbReference type="ARBA" id="ARBA00008814"/>
    </source>
</evidence>
<dbReference type="GO" id="GO:1901678">
    <property type="term" value="P:iron coordination entity transport"/>
    <property type="evidence" value="ECO:0007669"/>
    <property type="project" value="UniProtKB-ARBA"/>
</dbReference>
<dbReference type="PROSITE" id="PS50983">
    <property type="entry name" value="FE_B12_PBP"/>
    <property type="match status" value="1"/>
</dbReference>
<feature type="region of interest" description="Disordered" evidence="8">
    <location>
        <begin position="357"/>
        <end position="383"/>
    </location>
</feature>
<dbReference type="SUPFAM" id="SSF53807">
    <property type="entry name" value="Helical backbone' metal receptor"/>
    <property type="match status" value="1"/>
</dbReference>
<dbReference type="InterPro" id="IPR020449">
    <property type="entry name" value="Tscrpt_reg_AraC-type_HTH"/>
</dbReference>
<gene>
    <name evidence="11" type="ORF">FHS16_005580</name>
</gene>
<evidence type="ECO:0000256" key="7">
    <source>
        <dbReference type="ARBA" id="ARBA00023163"/>
    </source>
</evidence>
<evidence type="ECO:0000313" key="12">
    <source>
        <dbReference type="Proteomes" id="UP000518605"/>
    </source>
</evidence>
<protein>
    <submittedName>
        <fullName evidence="11">Iron complex transport system substrate-binding protein</fullName>
    </submittedName>
</protein>
<evidence type="ECO:0000256" key="1">
    <source>
        <dbReference type="ARBA" id="ARBA00004196"/>
    </source>
</evidence>
<evidence type="ECO:0000256" key="3">
    <source>
        <dbReference type="ARBA" id="ARBA00022448"/>
    </source>
</evidence>
<evidence type="ECO:0000256" key="4">
    <source>
        <dbReference type="ARBA" id="ARBA00022729"/>
    </source>
</evidence>
<dbReference type="CDD" id="cd01138">
    <property type="entry name" value="FeuA"/>
    <property type="match status" value="1"/>
</dbReference>
<name>A0A7W5GDU9_9BACL</name>
<dbReference type="PROSITE" id="PS01124">
    <property type="entry name" value="HTH_ARAC_FAMILY_2"/>
    <property type="match status" value="1"/>
</dbReference>
<organism evidence="11 12">
    <name type="scientific">Paenibacillus endophyticus</name>
    <dbReference type="NCBI Taxonomy" id="1294268"/>
    <lineage>
        <taxon>Bacteria</taxon>
        <taxon>Bacillati</taxon>
        <taxon>Bacillota</taxon>
        <taxon>Bacilli</taxon>
        <taxon>Bacillales</taxon>
        <taxon>Paenibacillaceae</taxon>
        <taxon>Paenibacillus</taxon>
    </lineage>
</organism>
<dbReference type="PANTHER" id="PTHR30532">
    <property type="entry name" value="IRON III DICITRATE-BINDING PERIPLASMIC PROTEIN"/>
    <property type="match status" value="1"/>
</dbReference>
<dbReference type="Gene3D" id="1.10.10.60">
    <property type="entry name" value="Homeodomain-like"/>
    <property type="match status" value="2"/>
</dbReference>
<dbReference type="SUPFAM" id="SSF46689">
    <property type="entry name" value="Homeodomain-like"/>
    <property type="match status" value="2"/>
</dbReference>
<dbReference type="InterPro" id="IPR011051">
    <property type="entry name" value="RmlC_Cupin_sf"/>
</dbReference>
<dbReference type="Pfam" id="PF01497">
    <property type="entry name" value="Peripla_BP_2"/>
    <property type="match status" value="1"/>
</dbReference>
<accession>A0A7W5GDU9</accession>
<dbReference type="Gene3D" id="3.40.50.1980">
    <property type="entry name" value="Nitrogenase molybdenum iron protein domain"/>
    <property type="match status" value="2"/>
</dbReference>
<dbReference type="InterPro" id="IPR051313">
    <property type="entry name" value="Bact_iron-sidero_bind"/>
</dbReference>
<dbReference type="PANTHER" id="PTHR30532:SF26">
    <property type="entry name" value="IRON(3+)-HYDROXAMATE-BINDING PROTEIN FHUD"/>
    <property type="match status" value="1"/>
</dbReference>